<name>A0A9Q1ICH3_SYNKA</name>
<protein>
    <submittedName>
        <fullName evidence="2">Uncharacterized protein</fullName>
    </submittedName>
</protein>
<comment type="caution">
    <text evidence="2">The sequence shown here is derived from an EMBL/GenBank/DDBJ whole genome shotgun (WGS) entry which is preliminary data.</text>
</comment>
<evidence type="ECO:0000256" key="1">
    <source>
        <dbReference type="SAM" id="MobiDB-lite"/>
    </source>
</evidence>
<keyword evidence="3" id="KW-1185">Reference proteome</keyword>
<dbReference type="AlphaFoldDB" id="A0A9Q1ICH3"/>
<reference evidence="2" key="1">
    <citation type="journal article" date="2023" name="Science">
        <title>Genome structures resolve the early diversification of teleost fishes.</title>
        <authorList>
            <person name="Parey E."/>
            <person name="Louis A."/>
            <person name="Montfort J."/>
            <person name="Bouchez O."/>
            <person name="Roques C."/>
            <person name="Iampietro C."/>
            <person name="Lluch J."/>
            <person name="Castinel A."/>
            <person name="Donnadieu C."/>
            <person name="Desvignes T."/>
            <person name="Floi Bucao C."/>
            <person name="Jouanno E."/>
            <person name="Wen M."/>
            <person name="Mejri S."/>
            <person name="Dirks R."/>
            <person name="Jansen H."/>
            <person name="Henkel C."/>
            <person name="Chen W.J."/>
            <person name="Zahm M."/>
            <person name="Cabau C."/>
            <person name="Klopp C."/>
            <person name="Thompson A.W."/>
            <person name="Robinson-Rechavi M."/>
            <person name="Braasch I."/>
            <person name="Lecointre G."/>
            <person name="Bobe J."/>
            <person name="Postlethwait J.H."/>
            <person name="Berthelot C."/>
            <person name="Roest Crollius H."/>
            <person name="Guiguen Y."/>
        </authorList>
    </citation>
    <scope>NUCLEOTIDE SEQUENCE</scope>
    <source>
        <strain evidence="2">WJC10195</strain>
    </source>
</reference>
<dbReference type="EMBL" id="JAINUF010000021">
    <property type="protein sequence ID" value="KAJ8334577.1"/>
    <property type="molecule type" value="Genomic_DNA"/>
</dbReference>
<organism evidence="2 3">
    <name type="scientific">Synaphobranchus kaupii</name>
    <name type="common">Kaup's arrowtooth eel</name>
    <dbReference type="NCBI Taxonomy" id="118154"/>
    <lineage>
        <taxon>Eukaryota</taxon>
        <taxon>Metazoa</taxon>
        <taxon>Chordata</taxon>
        <taxon>Craniata</taxon>
        <taxon>Vertebrata</taxon>
        <taxon>Euteleostomi</taxon>
        <taxon>Actinopterygii</taxon>
        <taxon>Neopterygii</taxon>
        <taxon>Teleostei</taxon>
        <taxon>Anguilliformes</taxon>
        <taxon>Synaphobranchidae</taxon>
        <taxon>Synaphobranchus</taxon>
    </lineage>
</organism>
<dbReference type="Proteomes" id="UP001152622">
    <property type="component" value="Chromosome 21"/>
</dbReference>
<evidence type="ECO:0000313" key="2">
    <source>
        <dbReference type="EMBL" id="KAJ8334577.1"/>
    </source>
</evidence>
<sequence length="210" mass="22578">MSPQHLPCFHGTDNWLTGDPVPISLEVMLVCLPASNFSAKFSSSLLSGPPDPLIPETGTLAFGHTMTPCCLSHTRRLCSARTPSAALFLSQAGVTIWQTLEPCRPRHRGCIRSRLRVRRETEERTSRYSRTAVIITKPTVKVRRGPVVHTVEMGGGGYSERPLQVGGGEDGTDRGRTAPATRTHSASLLDGALIPGPTPSPICAVACDRV</sequence>
<feature type="region of interest" description="Disordered" evidence="1">
    <location>
        <begin position="151"/>
        <end position="182"/>
    </location>
</feature>
<evidence type="ECO:0000313" key="3">
    <source>
        <dbReference type="Proteomes" id="UP001152622"/>
    </source>
</evidence>
<proteinExistence type="predicted"/>
<accession>A0A9Q1ICH3</accession>
<gene>
    <name evidence="2" type="ORF">SKAU_G00402160</name>
</gene>